<dbReference type="InterPro" id="IPR050301">
    <property type="entry name" value="NTE"/>
</dbReference>
<feature type="active site" description="Nucleophile" evidence="4">
    <location>
        <position position="95"/>
    </location>
</feature>
<dbReference type="Gene3D" id="3.40.1090.10">
    <property type="entry name" value="Cytosolic phospholipase A2 catalytic domain"/>
    <property type="match status" value="1"/>
</dbReference>
<feature type="active site" description="Proton acceptor" evidence="4">
    <location>
        <position position="213"/>
    </location>
</feature>
<dbReference type="Proteomes" id="UP000190625">
    <property type="component" value="Unassembled WGS sequence"/>
</dbReference>
<name>A0A1T4MX43_9FIRM</name>
<evidence type="ECO:0000256" key="4">
    <source>
        <dbReference type="PROSITE-ProRule" id="PRU01161"/>
    </source>
</evidence>
<keyword evidence="1 4" id="KW-0378">Hydrolase</keyword>
<dbReference type="GO" id="GO:0016787">
    <property type="term" value="F:hydrolase activity"/>
    <property type="evidence" value="ECO:0007669"/>
    <property type="project" value="UniProtKB-UniRule"/>
</dbReference>
<feature type="domain" description="PNPLA" evidence="5">
    <location>
        <begin position="62"/>
        <end position="226"/>
    </location>
</feature>
<comment type="caution">
    <text evidence="4">Lacks conserved residue(s) required for the propagation of feature annotation.</text>
</comment>
<reference evidence="7" key="1">
    <citation type="submission" date="2017-02" db="EMBL/GenBank/DDBJ databases">
        <authorList>
            <person name="Varghese N."/>
            <person name="Submissions S."/>
        </authorList>
    </citation>
    <scope>NUCLEOTIDE SEQUENCE [LARGE SCALE GENOMIC DNA]</scope>
    <source>
        <strain evidence="7">ATCC BAA-73</strain>
    </source>
</reference>
<accession>A0A1T4MX43</accession>
<keyword evidence="3 4" id="KW-0443">Lipid metabolism</keyword>
<dbReference type="PANTHER" id="PTHR14226:SF76">
    <property type="entry name" value="NTE FAMILY PROTEIN RSSA"/>
    <property type="match status" value="1"/>
</dbReference>
<proteinExistence type="predicted"/>
<protein>
    <submittedName>
        <fullName evidence="6">NTE family protein</fullName>
    </submittedName>
</protein>
<dbReference type="PANTHER" id="PTHR14226">
    <property type="entry name" value="NEUROPATHY TARGET ESTERASE/SWISS CHEESE D.MELANOGASTER"/>
    <property type="match status" value="1"/>
</dbReference>
<evidence type="ECO:0000313" key="6">
    <source>
        <dbReference type="EMBL" id="SJZ71426.1"/>
    </source>
</evidence>
<evidence type="ECO:0000259" key="5">
    <source>
        <dbReference type="PROSITE" id="PS51635"/>
    </source>
</evidence>
<sequence>MKLNKFNNYLILLLILILLTPKTFALSDSAKIIYQKVKMGNETYIIEDSKQFDKLDDPTIAIALGGGGARALVHIGVLKALQEENIPIDMVVGTSMGAIIGTLYGSGIPIKQIEKIATEVTFSKMFELNFPSTQSLLETKKVNYSLEKLAPNKRLEEFPIPTVLLSFDLNRGAKYVHTSGRISNVIQSSYAIPVYFPVHKKSAYNQEDFYLVDPGVVELTPAKTAKVLGADIIISSTAIDQLAYDKYNNPIRALSRMIQLLQKRNSAPIVNKYSDIIINNNVGNYSFMDFELADSLIKLGYSQTKKKIPEIKELLKQNNIALNKLERKQTLNISQTLKNIKYNRLMIDSYMTKPLIYFGKDNSLFKQELFKDELFKPQYGAKVTKEHIDFTVLNVDKDTDDLETSIRLKQVTPNIDLIGKGKINSEEDKMELTMKYYTNNYTIGFGRKKINHQDFNLLTNEYDLSTNNIKFQGETDLLISPDFDSYKVLTSHQTKFKLSSIWSIKPKIVYNNTDILSSPDIYRGIEPEETADFQATIDWVYTHDFLPALEFMKIIQVNDIQLYLFSDYLSSTRESTAYGLGAQMNLRLLGLKPLHLGVYSSRDKKYDESKLSWDLDLVF</sequence>
<evidence type="ECO:0000256" key="3">
    <source>
        <dbReference type="ARBA" id="ARBA00023098"/>
    </source>
</evidence>
<evidence type="ECO:0000256" key="2">
    <source>
        <dbReference type="ARBA" id="ARBA00022963"/>
    </source>
</evidence>
<evidence type="ECO:0000313" key="7">
    <source>
        <dbReference type="Proteomes" id="UP000190625"/>
    </source>
</evidence>
<dbReference type="SUPFAM" id="SSF52151">
    <property type="entry name" value="FabD/lysophospholipase-like"/>
    <property type="match status" value="1"/>
</dbReference>
<gene>
    <name evidence="6" type="ORF">SAMN02745118_01618</name>
</gene>
<dbReference type="AlphaFoldDB" id="A0A1T4MX43"/>
<dbReference type="PROSITE" id="PS51635">
    <property type="entry name" value="PNPLA"/>
    <property type="match status" value="1"/>
</dbReference>
<dbReference type="InterPro" id="IPR016035">
    <property type="entry name" value="Acyl_Trfase/lysoPLipase"/>
</dbReference>
<keyword evidence="7" id="KW-1185">Reference proteome</keyword>
<dbReference type="STRING" id="142842.SAMN02745118_01618"/>
<keyword evidence="2 4" id="KW-0442">Lipid degradation</keyword>
<dbReference type="InterPro" id="IPR002641">
    <property type="entry name" value="PNPLA_dom"/>
</dbReference>
<dbReference type="GO" id="GO:0016042">
    <property type="term" value="P:lipid catabolic process"/>
    <property type="evidence" value="ECO:0007669"/>
    <property type="project" value="UniProtKB-UniRule"/>
</dbReference>
<organism evidence="6 7">
    <name type="scientific">Selenihalanaerobacter shriftii</name>
    <dbReference type="NCBI Taxonomy" id="142842"/>
    <lineage>
        <taxon>Bacteria</taxon>
        <taxon>Bacillati</taxon>
        <taxon>Bacillota</taxon>
        <taxon>Clostridia</taxon>
        <taxon>Halanaerobiales</taxon>
        <taxon>Halobacteroidaceae</taxon>
        <taxon>Selenihalanaerobacter</taxon>
    </lineage>
</organism>
<evidence type="ECO:0000256" key="1">
    <source>
        <dbReference type="ARBA" id="ARBA00022801"/>
    </source>
</evidence>
<dbReference type="EMBL" id="FUWM01000012">
    <property type="protein sequence ID" value="SJZ71426.1"/>
    <property type="molecule type" value="Genomic_DNA"/>
</dbReference>
<feature type="short sequence motif" description="GXSXG" evidence="4">
    <location>
        <begin position="93"/>
        <end position="97"/>
    </location>
</feature>
<dbReference type="Pfam" id="PF01734">
    <property type="entry name" value="Patatin"/>
    <property type="match status" value="1"/>
</dbReference>
<dbReference type="RefSeq" id="WP_078810085.1">
    <property type="nucleotide sequence ID" value="NZ_FUWM01000012.1"/>
</dbReference>
<dbReference type="OrthoDB" id="9770965at2"/>